<keyword evidence="5" id="KW-0256">Endoplasmic reticulum</keyword>
<dbReference type="STRING" id="269621.A0A238FMK4"/>
<dbReference type="OrthoDB" id="369569at2759"/>
<evidence type="ECO:0000256" key="7">
    <source>
        <dbReference type="ARBA" id="ARBA00023136"/>
    </source>
</evidence>
<evidence type="ECO:0000256" key="2">
    <source>
        <dbReference type="ARBA" id="ARBA00007715"/>
    </source>
</evidence>
<dbReference type="Pfam" id="PF06417">
    <property type="entry name" value="EMC4"/>
    <property type="match status" value="1"/>
</dbReference>
<keyword evidence="6 9" id="KW-1133">Transmembrane helix</keyword>
<evidence type="ECO:0000256" key="6">
    <source>
        <dbReference type="ARBA" id="ARBA00022989"/>
    </source>
</evidence>
<dbReference type="InterPro" id="IPR009445">
    <property type="entry name" value="TMEM85/Emc4"/>
</dbReference>
<feature type="region of interest" description="Disordered" evidence="8">
    <location>
        <begin position="22"/>
        <end position="42"/>
    </location>
</feature>
<evidence type="ECO:0000256" key="5">
    <source>
        <dbReference type="ARBA" id="ARBA00022824"/>
    </source>
</evidence>
<sequence>MAHTTSASSFWSLDYTQVTPSTSKSMLDPPGHVAPSSLKSSAPSALIQTSDLSGLRQQKAWEIALAPAKNVPMQGEQLVHLQESLNGCSSNLRVSARSFLPAFMMYMTGGGVQIFSVMSVWFLLKGAVQGIFSVQQVFAPFASKPTTTGTSTPFGPSLLNQKAVFVLCQIGLLGVGLWKCNSMGLLPTHQSDWLAFTEPMKWEPL</sequence>
<comment type="subcellular location">
    <subcellularLocation>
        <location evidence="1">Endoplasmic reticulum membrane</location>
        <topology evidence="1">Multi-pass membrane protein</topology>
    </subcellularLocation>
</comment>
<dbReference type="AlphaFoldDB" id="A0A238FMK4"/>
<evidence type="ECO:0000256" key="1">
    <source>
        <dbReference type="ARBA" id="ARBA00004477"/>
    </source>
</evidence>
<keyword evidence="11" id="KW-1185">Reference proteome</keyword>
<evidence type="ECO:0000256" key="8">
    <source>
        <dbReference type="SAM" id="MobiDB-lite"/>
    </source>
</evidence>
<reference evidence="11" key="1">
    <citation type="submission" date="2016-09" db="EMBL/GenBank/DDBJ databases">
        <authorList>
            <person name="Jeantristanb JTB J.-T."/>
            <person name="Ricardo R."/>
        </authorList>
    </citation>
    <scope>NUCLEOTIDE SEQUENCE [LARGE SCALE GENOMIC DNA]</scope>
</reference>
<evidence type="ECO:0000256" key="3">
    <source>
        <dbReference type="ARBA" id="ARBA00020820"/>
    </source>
</evidence>
<dbReference type="PANTHER" id="PTHR19315">
    <property type="entry name" value="ER MEMBRANE PROTEIN COMPLEX SUBUNIT 4"/>
    <property type="match status" value="1"/>
</dbReference>
<organism evidence="10 11">
    <name type="scientific">Microbotryum intermedium</name>
    <dbReference type="NCBI Taxonomy" id="269621"/>
    <lineage>
        <taxon>Eukaryota</taxon>
        <taxon>Fungi</taxon>
        <taxon>Dikarya</taxon>
        <taxon>Basidiomycota</taxon>
        <taxon>Pucciniomycotina</taxon>
        <taxon>Microbotryomycetes</taxon>
        <taxon>Microbotryales</taxon>
        <taxon>Microbotryaceae</taxon>
        <taxon>Microbotryum</taxon>
    </lineage>
</organism>
<evidence type="ECO:0000313" key="11">
    <source>
        <dbReference type="Proteomes" id="UP000198372"/>
    </source>
</evidence>
<evidence type="ECO:0000313" key="10">
    <source>
        <dbReference type="EMBL" id="SCV73381.1"/>
    </source>
</evidence>
<dbReference type="EMBL" id="FMSP01000018">
    <property type="protein sequence ID" value="SCV73381.1"/>
    <property type="molecule type" value="Genomic_DNA"/>
</dbReference>
<gene>
    <name evidence="10" type="ORF">BQ2448_7307</name>
</gene>
<name>A0A238FMK4_9BASI</name>
<protein>
    <recommendedName>
        <fullName evidence="3">ER membrane protein complex subunit 4</fullName>
    </recommendedName>
</protein>
<comment type="similarity">
    <text evidence="2">Belongs to the EMC4 family.</text>
</comment>
<keyword evidence="4 9" id="KW-0812">Transmembrane</keyword>
<evidence type="ECO:0000256" key="4">
    <source>
        <dbReference type="ARBA" id="ARBA00022692"/>
    </source>
</evidence>
<feature type="transmembrane region" description="Helical" evidence="9">
    <location>
        <begin position="103"/>
        <end position="124"/>
    </location>
</feature>
<keyword evidence="7 9" id="KW-0472">Membrane</keyword>
<dbReference type="Proteomes" id="UP000198372">
    <property type="component" value="Unassembled WGS sequence"/>
</dbReference>
<evidence type="ECO:0000256" key="9">
    <source>
        <dbReference type="SAM" id="Phobius"/>
    </source>
</evidence>
<dbReference type="GO" id="GO:0005789">
    <property type="term" value="C:endoplasmic reticulum membrane"/>
    <property type="evidence" value="ECO:0007669"/>
    <property type="project" value="UniProtKB-SubCell"/>
</dbReference>
<accession>A0A238FMK4</accession>
<proteinExistence type="inferred from homology"/>